<dbReference type="SUPFAM" id="SSF53271">
    <property type="entry name" value="PRTase-like"/>
    <property type="match status" value="1"/>
</dbReference>
<evidence type="ECO:0000256" key="6">
    <source>
        <dbReference type="ARBA" id="ARBA00022618"/>
    </source>
</evidence>
<dbReference type="CDD" id="cd06223">
    <property type="entry name" value="PRTases_typeI"/>
    <property type="match status" value="1"/>
</dbReference>
<dbReference type="AlphaFoldDB" id="A0A1B0DNQ3"/>
<feature type="domain" description="HORMA" evidence="13">
    <location>
        <begin position="15"/>
        <end position="202"/>
    </location>
</feature>
<dbReference type="GO" id="GO:0005654">
    <property type="term" value="C:nucleoplasm"/>
    <property type="evidence" value="ECO:0007669"/>
    <property type="project" value="TreeGrafter"/>
</dbReference>
<keyword evidence="10" id="KW-0539">Nucleus</keyword>
<dbReference type="Pfam" id="PF02301">
    <property type="entry name" value="HORMA"/>
    <property type="match status" value="1"/>
</dbReference>
<evidence type="ECO:0000256" key="11">
    <source>
        <dbReference type="ARBA" id="ARBA00023306"/>
    </source>
</evidence>
<dbReference type="FunFam" id="3.40.50.2020:FF:000026">
    <property type="entry name" value="Uracil phosphoribosyltransferase homolog"/>
    <property type="match status" value="1"/>
</dbReference>
<dbReference type="GO" id="GO:0007094">
    <property type="term" value="P:mitotic spindle assembly checkpoint signaling"/>
    <property type="evidence" value="ECO:0007669"/>
    <property type="project" value="TreeGrafter"/>
</dbReference>
<keyword evidence="11" id="KW-0131">Cell cycle</keyword>
<dbReference type="SUPFAM" id="SSF56019">
    <property type="entry name" value="The spindle assembly checkpoint protein mad2"/>
    <property type="match status" value="1"/>
</dbReference>
<dbReference type="VEuPathDB" id="VectorBase:PPAI010098"/>
<dbReference type="GO" id="GO:0051301">
    <property type="term" value="P:cell division"/>
    <property type="evidence" value="ECO:0007669"/>
    <property type="project" value="UniProtKB-KW"/>
</dbReference>
<dbReference type="Gene3D" id="3.40.50.2020">
    <property type="match status" value="1"/>
</dbReference>
<evidence type="ECO:0000256" key="2">
    <source>
        <dbReference type="ARBA" id="ARBA00004496"/>
    </source>
</evidence>
<dbReference type="EnsemblMetazoa" id="PPAI010098-RA">
    <property type="protein sequence ID" value="PPAI010098-PA"/>
    <property type="gene ID" value="PPAI010098"/>
</dbReference>
<evidence type="ECO:0000256" key="7">
    <source>
        <dbReference type="ARBA" id="ARBA00022741"/>
    </source>
</evidence>
<dbReference type="InterPro" id="IPR045091">
    <property type="entry name" value="Mad2-like"/>
</dbReference>
<dbReference type="PROSITE" id="PS50815">
    <property type="entry name" value="HORMA"/>
    <property type="match status" value="1"/>
</dbReference>
<protein>
    <recommendedName>
        <fullName evidence="12">Uracil phosphoribosyltransferase homolog</fullName>
    </recommendedName>
</protein>
<evidence type="ECO:0000259" key="13">
    <source>
        <dbReference type="PROSITE" id="PS50815"/>
    </source>
</evidence>
<evidence type="ECO:0000256" key="5">
    <source>
        <dbReference type="ARBA" id="ARBA00022490"/>
    </source>
</evidence>
<evidence type="ECO:0000256" key="1">
    <source>
        <dbReference type="ARBA" id="ARBA00004123"/>
    </source>
</evidence>
<keyword evidence="9" id="KW-0342">GTP-binding</keyword>
<reference evidence="14" key="1">
    <citation type="submission" date="2022-08" db="UniProtKB">
        <authorList>
            <consortium name="EnsemblMetazoa"/>
        </authorList>
    </citation>
    <scope>IDENTIFICATION</scope>
    <source>
        <strain evidence="14">Israel</strain>
    </source>
</reference>
<keyword evidence="7" id="KW-0547">Nucleotide-binding</keyword>
<dbReference type="Pfam" id="PF14681">
    <property type="entry name" value="UPRTase"/>
    <property type="match status" value="1"/>
</dbReference>
<evidence type="ECO:0000256" key="3">
    <source>
        <dbReference type="ARBA" id="ARBA00009516"/>
    </source>
</evidence>
<evidence type="ECO:0000256" key="12">
    <source>
        <dbReference type="ARBA" id="ARBA00044193"/>
    </source>
</evidence>
<dbReference type="InterPro" id="IPR000836">
    <property type="entry name" value="PRTase_dom"/>
</dbReference>
<dbReference type="Proteomes" id="UP000092462">
    <property type="component" value="Unassembled WGS sequence"/>
</dbReference>
<dbReference type="InterPro" id="IPR036570">
    <property type="entry name" value="HORMA_dom_sf"/>
</dbReference>
<dbReference type="GO" id="GO:0005737">
    <property type="term" value="C:cytoplasm"/>
    <property type="evidence" value="ECO:0007669"/>
    <property type="project" value="UniProtKB-SubCell"/>
</dbReference>
<dbReference type="PANTHER" id="PTHR11842:SF11">
    <property type="entry name" value="MITOTIC SPINDLE ASSEMBLY CHECKPOINT PROTEIN MAD2A"/>
    <property type="match status" value="1"/>
</dbReference>
<dbReference type="GO" id="GO:0000776">
    <property type="term" value="C:kinetochore"/>
    <property type="evidence" value="ECO:0007669"/>
    <property type="project" value="TreeGrafter"/>
</dbReference>
<evidence type="ECO:0000313" key="14">
    <source>
        <dbReference type="EnsemblMetazoa" id="PPAI010098-PA"/>
    </source>
</evidence>
<keyword evidence="8" id="KW-0498">Mitosis</keyword>
<keyword evidence="6" id="KW-0132">Cell division</keyword>
<evidence type="ECO:0000256" key="10">
    <source>
        <dbReference type="ARBA" id="ARBA00023242"/>
    </source>
</evidence>
<dbReference type="InterPro" id="IPR029057">
    <property type="entry name" value="PRTase-like"/>
</dbReference>
<evidence type="ECO:0000256" key="8">
    <source>
        <dbReference type="ARBA" id="ARBA00022776"/>
    </source>
</evidence>
<dbReference type="EMBL" id="AJVK01017650">
    <property type="status" value="NOT_ANNOTATED_CDS"/>
    <property type="molecule type" value="Genomic_DNA"/>
</dbReference>
<sequence>MTESAQTVKNCITLSGSSTIICEYLNYGVNSILFQRGIYPPESFSTTQQYGLTIFMSKDEKITEFLSKVLSQAQEWITNNKVEKISLVITNAHTKETLECWDFKIDSDRENISRENGKDTTSSKDLKRIQQEIRDVMRQISATVSFLPLLDCVCSFDVLIYTLRDMEVPEQWDNTEGVFIQNAQAVQLKSFSTGLHKMTTIVNYKMNLFPEVFSSEMGSGGDVLVPPPCDYGPNLKVIPKNDQIKELQTILRDKNTTRSDFKFYADRLIRLVIEESLNQLPYSPITVLTPTGASYDGLKYRSGNCGVSIVRSGEAMEQGLRDCCRSIRIGKILVESDAETHVARVVYARFPEDISRRQVLLMYPIMSTGNTVIQAVNVLKEHGVPEGCIILSNLFCTPMAAKTIVSAFPEMKILTSELHPVAPNHFGQKYFGTD</sequence>
<keyword evidence="15" id="KW-1185">Reference proteome</keyword>
<dbReference type="GO" id="GO:0005525">
    <property type="term" value="F:GTP binding"/>
    <property type="evidence" value="ECO:0007669"/>
    <property type="project" value="UniProtKB-KW"/>
</dbReference>
<proteinExistence type="inferred from homology"/>
<comment type="similarity">
    <text evidence="4">Belongs to the MAD2 family.</text>
</comment>
<dbReference type="PANTHER" id="PTHR11842">
    <property type="entry name" value="MITOTIC SPINDLE ASSEMBLY CHECKPOINT PROTEIN MAD2"/>
    <property type="match status" value="1"/>
</dbReference>
<evidence type="ECO:0000313" key="15">
    <source>
        <dbReference type="Proteomes" id="UP000092462"/>
    </source>
</evidence>
<dbReference type="VEuPathDB" id="VectorBase:PPAPM1_005571"/>
<comment type="similarity">
    <text evidence="3">Belongs to the UPRTase family.</text>
</comment>
<organism evidence="14 15">
    <name type="scientific">Phlebotomus papatasi</name>
    <name type="common">Sandfly</name>
    <dbReference type="NCBI Taxonomy" id="29031"/>
    <lineage>
        <taxon>Eukaryota</taxon>
        <taxon>Metazoa</taxon>
        <taxon>Ecdysozoa</taxon>
        <taxon>Arthropoda</taxon>
        <taxon>Hexapoda</taxon>
        <taxon>Insecta</taxon>
        <taxon>Pterygota</taxon>
        <taxon>Neoptera</taxon>
        <taxon>Endopterygota</taxon>
        <taxon>Diptera</taxon>
        <taxon>Nematocera</taxon>
        <taxon>Psychodoidea</taxon>
        <taxon>Psychodidae</taxon>
        <taxon>Phlebotomus</taxon>
        <taxon>Phlebotomus</taxon>
    </lineage>
</organism>
<dbReference type="InterPro" id="IPR003511">
    <property type="entry name" value="HORMA_dom"/>
</dbReference>
<evidence type="ECO:0000256" key="9">
    <source>
        <dbReference type="ARBA" id="ARBA00023134"/>
    </source>
</evidence>
<evidence type="ECO:0000256" key="4">
    <source>
        <dbReference type="ARBA" id="ARBA00010348"/>
    </source>
</evidence>
<dbReference type="VEuPathDB" id="VectorBase:PPAPM1_000525"/>
<dbReference type="Gene3D" id="3.30.900.10">
    <property type="entry name" value="HORMA domain"/>
    <property type="match status" value="1"/>
</dbReference>
<keyword evidence="5" id="KW-0963">Cytoplasm</keyword>
<name>A0A1B0DNQ3_PHLPP</name>
<accession>A0A1B0DNQ3</accession>
<comment type="subcellular location">
    <subcellularLocation>
        <location evidence="2">Cytoplasm</location>
    </subcellularLocation>
    <subcellularLocation>
        <location evidence="1">Nucleus</location>
    </subcellularLocation>
</comment>